<accession>A0AAP1CC35</accession>
<evidence type="ECO:0000256" key="1">
    <source>
        <dbReference type="SAM" id="Phobius"/>
    </source>
</evidence>
<sequence length="272" mass="30184">MFAKELVANSMLLGYGPFSIFSHIEFLTSSQILTPLINSTNPPLWTLHLEFWGSIVVLAAAFIVRSFPKIVARFAILVIFVTAGTSFLSLFMLGFVVYQVVHTGNLRASLLNSAVGLTMLAGGILLAFIPLEHQFQQILDVTNRVPVMRAINAFQLECQVSAVFIFLGVLFCKGARDLLSSRIPQWLGKISFSLYLTHFAILLTLGCAVFSWAQPFGYMTAVIASTSIGLTASLLIAVPFYKYVDRTSIRISRRVAQYRHHGSPVNRQSMER</sequence>
<keyword evidence="1" id="KW-1133">Transmembrane helix</keyword>
<dbReference type="Proteomes" id="UP000056450">
    <property type="component" value="Unassembled WGS sequence"/>
</dbReference>
<dbReference type="AlphaFoldDB" id="A0AAP1CC35"/>
<keyword evidence="1" id="KW-0472">Membrane</keyword>
<dbReference type="Pfam" id="PF01757">
    <property type="entry name" value="Acyl_transf_3"/>
    <property type="match status" value="1"/>
</dbReference>
<keyword evidence="1" id="KW-0812">Transmembrane</keyword>
<proteinExistence type="predicted"/>
<organism evidence="3 4">
    <name type="scientific">Burkholderia latens</name>
    <dbReference type="NCBI Taxonomy" id="488446"/>
    <lineage>
        <taxon>Bacteria</taxon>
        <taxon>Pseudomonadati</taxon>
        <taxon>Pseudomonadota</taxon>
        <taxon>Betaproteobacteria</taxon>
        <taxon>Burkholderiales</taxon>
        <taxon>Burkholderiaceae</taxon>
        <taxon>Burkholderia</taxon>
        <taxon>Burkholderia cepacia complex</taxon>
    </lineage>
</organism>
<feature type="transmembrane region" description="Helical" evidence="1">
    <location>
        <begin position="218"/>
        <end position="244"/>
    </location>
</feature>
<dbReference type="InterPro" id="IPR002656">
    <property type="entry name" value="Acyl_transf_3_dom"/>
</dbReference>
<feature type="transmembrane region" description="Helical" evidence="1">
    <location>
        <begin position="192"/>
        <end position="212"/>
    </location>
</feature>
<feature type="transmembrane region" description="Helical" evidence="1">
    <location>
        <begin position="12"/>
        <end position="33"/>
    </location>
</feature>
<gene>
    <name evidence="3" type="ORF">WI41_07035</name>
</gene>
<feature type="transmembrane region" description="Helical" evidence="1">
    <location>
        <begin position="151"/>
        <end position="171"/>
    </location>
</feature>
<name>A0AAP1CC35_9BURK</name>
<dbReference type="EMBL" id="LOTQ01000003">
    <property type="protein sequence ID" value="KVA11844.1"/>
    <property type="molecule type" value="Genomic_DNA"/>
</dbReference>
<feature type="transmembrane region" description="Helical" evidence="1">
    <location>
        <begin position="45"/>
        <end position="64"/>
    </location>
</feature>
<reference evidence="3 4" key="1">
    <citation type="submission" date="2015-11" db="EMBL/GenBank/DDBJ databases">
        <title>Expanding the genomic diversity of Burkholderia species for the development of highly accurate diagnostics.</title>
        <authorList>
            <person name="Sahl J."/>
            <person name="Keim P."/>
            <person name="Wagner D."/>
        </authorList>
    </citation>
    <scope>NUCLEOTIDE SEQUENCE [LARGE SCALE GENOMIC DNA]</scope>
    <source>
        <strain evidence="3 4">RF32-BP12</strain>
    </source>
</reference>
<feature type="domain" description="Acyltransferase 3" evidence="2">
    <location>
        <begin position="19"/>
        <end position="237"/>
    </location>
</feature>
<evidence type="ECO:0000313" key="3">
    <source>
        <dbReference type="EMBL" id="KVA11844.1"/>
    </source>
</evidence>
<feature type="transmembrane region" description="Helical" evidence="1">
    <location>
        <begin position="70"/>
        <end position="98"/>
    </location>
</feature>
<evidence type="ECO:0000313" key="4">
    <source>
        <dbReference type="Proteomes" id="UP000056450"/>
    </source>
</evidence>
<protein>
    <recommendedName>
        <fullName evidence="2">Acyltransferase 3 domain-containing protein</fullName>
    </recommendedName>
</protein>
<evidence type="ECO:0000259" key="2">
    <source>
        <dbReference type="Pfam" id="PF01757"/>
    </source>
</evidence>
<feature type="transmembrane region" description="Helical" evidence="1">
    <location>
        <begin position="110"/>
        <end position="131"/>
    </location>
</feature>
<comment type="caution">
    <text evidence="3">The sequence shown here is derived from an EMBL/GenBank/DDBJ whole genome shotgun (WGS) entry which is preliminary data.</text>
</comment>
<dbReference type="GO" id="GO:0016747">
    <property type="term" value="F:acyltransferase activity, transferring groups other than amino-acyl groups"/>
    <property type="evidence" value="ECO:0007669"/>
    <property type="project" value="InterPro"/>
</dbReference>